<sequence length="178" mass="19534">MALENKNVILGICGSIAAYKSCDIIRQLVKLKANVECILTRGGSKFITPITLQTLSKNKVYIDMFEIPDKWEISHILLAKKADIIVIVPATADIIARFACGRADDLLACTVLASKADILICPAMNANMFNHRATRKNIETLKSYGYRFAMPEKGELACGDCGDGRLASVEVIIKEISR</sequence>
<protein>
    <recommendedName>
        <fullName evidence="1">Flavoprotein domain-containing protein</fullName>
    </recommendedName>
</protein>
<dbReference type="Proteomes" id="UP000095237">
    <property type="component" value="Unassembled WGS sequence"/>
</dbReference>
<accession>A0A1E5IKZ4</accession>
<dbReference type="SUPFAM" id="SSF52507">
    <property type="entry name" value="Homo-oligomeric flavin-containing Cys decarboxylases, HFCD"/>
    <property type="match status" value="1"/>
</dbReference>
<keyword evidence="3" id="KW-1185">Reference proteome</keyword>
<proteinExistence type="predicted"/>
<dbReference type="PANTHER" id="PTHR14359:SF6">
    <property type="entry name" value="PHOSPHOPANTOTHENOYLCYSTEINE DECARBOXYLASE"/>
    <property type="match status" value="1"/>
</dbReference>
<name>A0A1E5IKZ4_ENDTX</name>
<dbReference type="GO" id="GO:0010181">
    <property type="term" value="F:FMN binding"/>
    <property type="evidence" value="ECO:0007669"/>
    <property type="project" value="TreeGrafter"/>
</dbReference>
<dbReference type="GO" id="GO:0071513">
    <property type="term" value="C:phosphopantothenoylcysteine decarboxylase complex"/>
    <property type="evidence" value="ECO:0007669"/>
    <property type="project" value="TreeGrafter"/>
</dbReference>
<dbReference type="InterPro" id="IPR003382">
    <property type="entry name" value="Flavoprotein"/>
</dbReference>
<dbReference type="PANTHER" id="PTHR14359">
    <property type="entry name" value="HOMO-OLIGOMERIC FLAVIN CONTAINING CYS DECARBOXYLASE FAMILY"/>
    <property type="match status" value="1"/>
</dbReference>
<evidence type="ECO:0000313" key="2">
    <source>
        <dbReference type="EMBL" id="OEG70803.1"/>
    </source>
</evidence>
<dbReference type="AlphaFoldDB" id="A0A1E5IKZ4"/>
<dbReference type="GO" id="GO:0004633">
    <property type="term" value="F:phosphopantothenoylcysteine decarboxylase activity"/>
    <property type="evidence" value="ECO:0007669"/>
    <property type="project" value="TreeGrafter"/>
</dbReference>
<dbReference type="Pfam" id="PF02441">
    <property type="entry name" value="Flavoprotein"/>
    <property type="match status" value="1"/>
</dbReference>
<evidence type="ECO:0000313" key="3">
    <source>
        <dbReference type="Proteomes" id="UP000095237"/>
    </source>
</evidence>
<dbReference type="Gene3D" id="3.40.50.1950">
    <property type="entry name" value="Flavin prenyltransferase-like"/>
    <property type="match status" value="1"/>
</dbReference>
<dbReference type="GO" id="GO:0015937">
    <property type="term" value="P:coenzyme A biosynthetic process"/>
    <property type="evidence" value="ECO:0007669"/>
    <property type="project" value="TreeGrafter"/>
</dbReference>
<reference evidence="2 3" key="1">
    <citation type="submission" date="2015-11" db="EMBL/GenBank/DDBJ databases">
        <title>Evidence for parallel genomic evolution in an endosymbiosis of termite gut flagellates.</title>
        <authorList>
            <person name="Zheng H."/>
        </authorList>
    </citation>
    <scope>NUCLEOTIDE SEQUENCE [LARGE SCALE GENOMIC DNA]</scope>
    <source>
        <strain evidence="2 3">CET450</strain>
    </source>
</reference>
<evidence type="ECO:0000259" key="1">
    <source>
        <dbReference type="Pfam" id="PF02441"/>
    </source>
</evidence>
<feature type="domain" description="Flavoprotein" evidence="1">
    <location>
        <begin position="6"/>
        <end position="175"/>
    </location>
</feature>
<dbReference type="EMBL" id="LNVX01000291">
    <property type="protein sequence ID" value="OEG70803.1"/>
    <property type="molecule type" value="Genomic_DNA"/>
</dbReference>
<gene>
    <name evidence="2" type="ORF">ATZ36_17700</name>
</gene>
<dbReference type="InterPro" id="IPR036551">
    <property type="entry name" value="Flavin_trans-like"/>
</dbReference>
<organism evidence="2 3">
    <name type="scientific">Endomicrobium trichonymphae</name>
    <dbReference type="NCBI Taxonomy" id="1408204"/>
    <lineage>
        <taxon>Bacteria</taxon>
        <taxon>Pseudomonadati</taxon>
        <taxon>Elusimicrobiota</taxon>
        <taxon>Endomicrobiia</taxon>
        <taxon>Endomicrobiales</taxon>
        <taxon>Endomicrobiaceae</taxon>
        <taxon>Candidatus Endomicrobiellum</taxon>
    </lineage>
</organism>
<comment type="caution">
    <text evidence="2">The sequence shown here is derived from an EMBL/GenBank/DDBJ whole genome shotgun (WGS) entry which is preliminary data.</text>
</comment>